<keyword evidence="2" id="KW-0812">Transmembrane</keyword>
<dbReference type="AlphaFoldDB" id="A0A3R9WMG3"/>
<dbReference type="EMBL" id="RWJF01000001">
    <property type="protein sequence ID" value="RST29895.1"/>
    <property type="molecule type" value="Genomic_DNA"/>
</dbReference>
<evidence type="ECO:0000313" key="4">
    <source>
        <dbReference type="Proteomes" id="UP000274661"/>
    </source>
</evidence>
<proteinExistence type="predicted"/>
<name>A0A3R9WMG3_9SPHN</name>
<keyword evidence="4" id="KW-1185">Reference proteome</keyword>
<evidence type="ECO:0000256" key="1">
    <source>
        <dbReference type="SAM" id="MobiDB-lite"/>
    </source>
</evidence>
<accession>A0A3R9WMG3</accession>
<dbReference type="RefSeq" id="WP_126717733.1">
    <property type="nucleotide sequence ID" value="NZ_RWJF01000001.1"/>
</dbReference>
<sequence>MSELLSTYWPIILICVAIGVIVGMIAFRPRQKVELTDSAPTRPHMQQVARETPPPAAPTMTRTAHEGRGIADEMAAATSDIAGDFVGARVHDNLPNADGPPDDLQRMKGVGPKLAAMLNDKGLTRFAQIAALTPDQLENLDAELGAFRGRLTRDQIPQQADYLSRGDQDGFEARFGKL</sequence>
<gene>
    <name evidence="3" type="ORF">HMF7854_02950</name>
</gene>
<organism evidence="3 4">
    <name type="scientific">Sphingomonas ginkgonis</name>
    <dbReference type="NCBI Taxonomy" id="2315330"/>
    <lineage>
        <taxon>Bacteria</taxon>
        <taxon>Pseudomonadati</taxon>
        <taxon>Pseudomonadota</taxon>
        <taxon>Alphaproteobacteria</taxon>
        <taxon>Sphingomonadales</taxon>
        <taxon>Sphingomonadaceae</taxon>
        <taxon>Sphingomonas</taxon>
    </lineage>
</organism>
<feature type="region of interest" description="Disordered" evidence="1">
    <location>
        <begin position="36"/>
        <end position="62"/>
    </location>
</feature>
<dbReference type="OrthoDB" id="9807941at2"/>
<reference evidence="3 4" key="1">
    <citation type="submission" date="2018-12" db="EMBL/GenBank/DDBJ databases">
        <title>Sphingomonas sp. HMF7854 Genome sequencing and assembly.</title>
        <authorList>
            <person name="Cha I."/>
            <person name="Kang H."/>
            <person name="Kim H."/>
            <person name="Kang J."/>
            <person name="Joh K."/>
        </authorList>
    </citation>
    <scope>NUCLEOTIDE SEQUENCE [LARGE SCALE GENOMIC DNA]</scope>
    <source>
        <strain evidence="3 4">HMF7854</strain>
    </source>
</reference>
<feature type="transmembrane region" description="Helical" evidence="2">
    <location>
        <begin position="6"/>
        <end position="27"/>
    </location>
</feature>
<keyword evidence="2" id="KW-1133">Transmembrane helix</keyword>
<comment type="caution">
    <text evidence="3">The sequence shown here is derived from an EMBL/GenBank/DDBJ whole genome shotgun (WGS) entry which is preliminary data.</text>
</comment>
<keyword evidence="2" id="KW-0472">Membrane</keyword>
<evidence type="ECO:0000256" key="2">
    <source>
        <dbReference type="SAM" id="Phobius"/>
    </source>
</evidence>
<dbReference type="Gene3D" id="1.10.150.20">
    <property type="entry name" value="5' to 3' exonuclease, C-terminal subdomain"/>
    <property type="match status" value="1"/>
</dbReference>
<protein>
    <submittedName>
        <fullName evidence="3">Uncharacterized protein</fullName>
    </submittedName>
</protein>
<evidence type="ECO:0000313" key="3">
    <source>
        <dbReference type="EMBL" id="RST29895.1"/>
    </source>
</evidence>
<dbReference type="Proteomes" id="UP000274661">
    <property type="component" value="Unassembled WGS sequence"/>
</dbReference>